<dbReference type="Proteomes" id="UP000266258">
    <property type="component" value="Unassembled WGS sequence"/>
</dbReference>
<dbReference type="EMBL" id="NRJH01000003">
    <property type="protein sequence ID" value="RIY34060.1"/>
    <property type="molecule type" value="Genomic_DNA"/>
</dbReference>
<organism evidence="1 2">
    <name type="scientific">Psittacicella melopsittaci</name>
    <dbReference type="NCBI Taxonomy" id="2028576"/>
    <lineage>
        <taxon>Bacteria</taxon>
        <taxon>Pseudomonadati</taxon>
        <taxon>Pseudomonadota</taxon>
        <taxon>Gammaproteobacteria</taxon>
        <taxon>Pasteurellales</taxon>
        <taxon>Psittacicellaceae</taxon>
        <taxon>Psittacicella</taxon>
    </lineage>
</organism>
<dbReference type="RefSeq" id="WP_119496284.1">
    <property type="nucleotide sequence ID" value="NZ_NRJH01000003.1"/>
</dbReference>
<reference evidence="1 2" key="1">
    <citation type="submission" date="2017-08" db="EMBL/GenBank/DDBJ databases">
        <title>Reclassification of Bisgaard taxon 37 and 44.</title>
        <authorList>
            <person name="Christensen H."/>
        </authorList>
    </citation>
    <scope>NUCLEOTIDE SEQUENCE [LARGE SCALE GENOMIC DNA]</scope>
    <source>
        <strain evidence="1 2">B96_4</strain>
    </source>
</reference>
<keyword evidence="2" id="KW-1185">Reference proteome</keyword>
<proteinExistence type="predicted"/>
<name>A0A3A1YA26_9GAMM</name>
<evidence type="ECO:0000313" key="2">
    <source>
        <dbReference type="Proteomes" id="UP000266258"/>
    </source>
</evidence>
<protein>
    <submittedName>
        <fullName evidence="1">Uncharacterized protein</fullName>
    </submittedName>
</protein>
<accession>A0A3A1YA26</accession>
<comment type="caution">
    <text evidence="1">The sequence shown here is derived from an EMBL/GenBank/DDBJ whole genome shotgun (WGS) entry which is preliminary data.</text>
</comment>
<sequence length="222" mass="26162">MNGYVPFDFADPDYWSQGWFLYDFEQELSPCGALLYQQGQGEDDFLCFYGANSQLKLKLPTKHKQEQIQQLWQQSFLTNFAPEQRQAMLTLLALLFSLKQNSLEIEYSDVSYWQSVNIVNLYLFYQEVLATFNLKTLASFSRETFTGFCANWQDKLSWEERAYVQTTYLNYFVMAQHLNLPFGQAQEQVLQQPMRIYTKIFAFCTALKQGKWDNLDPGFMDM</sequence>
<dbReference type="AlphaFoldDB" id="A0A3A1YA26"/>
<gene>
    <name evidence="1" type="ORF">CJP74_00325</name>
</gene>
<evidence type="ECO:0000313" key="1">
    <source>
        <dbReference type="EMBL" id="RIY34060.1"/>
    </source>
</evidence>